<accession>A0A7U2FKR1</accession>
<reference evidence="3" key="1">
    <citation type="journal article" date="2021" name="BMC Genomics">
        <title>Chromosome-level genome assembly and manually-curated proteome of model necrotroph Parastagonospora nodorum Sn15 reveals a genome-wide trove of candidate effector homologs, and redundancy of virulence-related functions within an accessory chromosome.</title>
        <authorList>
            <person name="Bertazzoni S."/>
            <person name="Jones D.A.B."/>
            <person name="Phan H.T."/>
            <person name="Tan K.-C."/>
            <person name="Hane J.K."/>
        </authorList>
    </citation>
    <scope>NUCLEOTIDE SEQUENCE [LARGE SCALE GENOMIC DNA]</scope>
    <source>
        <strain evidence="3">SN15 / ATCC MYA-4574 / FGSC 10173)</strain>
    </source>
</reference>
<dbReference type="EMBL" id="CP069040">
    <property type="protein sequence ID" value="QRD05126.1"/>
    <property type="molecule type" value="Genomic_DNA"/>
</dbReference>
<gene>
    <name evidence="2" type="ORF">JI435_110420</name>
</gene>
<protein>
    <submittedName>
        <fullName evidence="2">Uncharacterized protein</fullName>
    </submittedName>
</protein>
<dbReference type="VEuPathDB" id="FungiDB:JI435_110420"/>
<keyword evidence="3" id="KW-1185">Reference proteome</keyword>
<proteinExistence type="predicted"/>
<evidence type="ECO:0000313" key="3">
    <source>
        <dbReference type="Proteomes" id="UP000663193"/>
    </source>
</evidence>
<dbReference type="AlphaFoldDB" id="A0A7U2FKR1"/>
<dbReference type="Proteomes" id="UP000663193">
    <property type="component" value="Chromosome 18"/>
</dbReference>
<sequence length="57" mass="6729">MTLPLVVTHCLIPTPDGLRQSCSHMRFQRNHRNRVKVRANSEQQRLRLRQPAQRLAL</sequence>
<name>A0A7U2FKR1_PHANO</name>
<evidence type="ECO:0000256" key="1">
    <source>
        <dbReference type="SAM" id="MobiDB-lite"/>
    </source>
</evidence>
<feature type="region of interest" description="Disordered" evidence="1">
    <location>
        <begin position="32"/>
        <end position="57"/>
    </location>
</feature>
<evidence type="ECO:0000313" key="2">
    <source>
        <dbReference type="EMBL" id="QRD05126.1"/>
    </source>
</evidence>
<organism evidence="2 3">
    <name type="scientific">Phaeosphaeria nodorum (strain SN15 / ATCC MYA-4574 / FGSC 10173)</name>
    <name type="common">Glume blotch fungus</name>
    <name type="synonym">Parastagonospora nodorum</name>
    <dbReference type="NCBI Taxonomy" id="321614"/>
    <lineage>
        <taxon>Eukaryota</taxon>
        <taxon>Fungi</taxon>
        <taxon>Dikarya</taxon>
        <taxon>Ascomycota</taxon>
        <taxon>Pezizomycotina</taxon>
        <taxon>Dothideomycetes</taxon>
        <taxon>Pleosporomycetidae</taxon>
        <taxon>Pleosporales</taxon>
        <taxon>Pleosporineae</taxon>
        <taxon>Phaeosphaeriaceae</taxon>
        <taxon>Parastagonospora</taxon>
    </lineage>
</organism>